<gene>
    <name evidence="6" type="ORF">HLA92_02615</name>
</gene>
<evidence type="ECO:0000256" key="1">
    <source>
        <dbReference type="ARBA" id="ARBA00022448"/>
    </source>
</evidence>
<dbReference type="EMBL" id="CP053097">
    <property type="protein sequence ID" value="QJR44309.1"/>
    <property type="molecule type" value="Genomic_DNA"/>
</dbReference>
<dbReference type="Gene3D" id="2.40.50.100">
    <property type="match status" value="1"/>
</dbReference>
<dbReference type="Gene3D" id="2.40.50.140">
    <property type="entry name" value="Nucleic acid-binding proteins"/>
    <property type="match status" value="1"/>
</dbReference>
<evidence type="ECO:0000313" key="6">
    <source>
        <dbReference type="EMBL" id="QJR44309.1"/>
    </source>
</evidence>
<dbReference type="PROSITE" id="PS00211">
    <property type="entry name" value="ABC_TRANSPORTER_1"/>
    <property type="match status" value="1"/>
</dbReference>
<dbReference type="PANTHER" id="PTHR43875:SF1">
    <property type="entry name" value="OSMOPROTECTIVE COMPOUNDS UPTAKE ATP-BINDING PROTEIN GGTA"/>
    <property type="match status" value="1"/>
</dbReference>
<dbReference type="InterPro" id="IPR012340">
    <property type="entry name" value="NA-bd_OB-fold"/>
</dbReference>
<dbReference type="InterPro" id="IPR008995">
    <property type="entry name" value="Mo/tungstate-bd_C_term_dom"/>
</dbReference>
<dbReference type="Pfam" id="PF00005">
    <property type="entry name" value="ABC_tran"/>
    <property type="match status" value="2"/>
</dbReference>
<dbReference type="Gene3D" id="3.40.50.300">
    <property type="entry name" value="P-loop containing nucleotide triphosphate hydrolases"/>
    <property type="match status" value="2"/>
</dbReference>
<dbReference type="AlphaFoldDB" id="A0A6M4JE56"/>
<evidence type="ECO:0000256" key="3">
    <source>
        <dbReference type="ARBA" id="ARBA00022840"/>
    </source>
</evidence>
<dbReference type="GO" id="GO:0055052">
    <property type="term" value="C:ATP-binding cassette (ABC) transporter complex, substrate-binding subunit-containing"/>
    <property type="evidence" value="ECO:0007669"/>
    <property type="project" value="TreeGrafter"/>
</dbReference>
<dbReference type="SUPFAM" id="SSF50331">
    <property type="entry name" value="MOP-like"/>
    <property type="match status" value="1"/>
</dbReference>
<dbReference type="SUPFAM" id="SSF52540">
    <property type="entry name" value="P-loop containing nucleoside triphosphate hydrolases"/>
    <property type="match status" value="2"/>
</dbReference>
<evidence type="ECO:0000256" key="2">
    <source>
        <dbReference type="ARBA" id="ARBA00022741"/>
    </source>
</evidence>
<dbReference type="InterPro" id="IPR017871">
    <property type="entry name" value="ABC_transporter-like_CS"/>
</dbReference>
<dbReference type="PROSITE" id="PS50893">
    <property type="entry name" value="ABC_TRANSPORTER_2"/>
    <property type="match status" value="1"/>
</dbReference>
<dbReference type="Proteomes" id="UP000502118">
    <property type="component" value="Chromosome"/>
</dbReference>
<reference evidence="6 7" key="1">
    <citation type="submission" date="2020-05" db="EMBL/GenBank/DDBJ databases">
        <title>Novel Mycoplasma species detected in Mirounga angustirostris (northern elephant seal) from the USA.</title>
        <authorList>
            <person name="Volokhov D.V."/>
        </authorList>
    </citation>
    <scope>NUCLEOTIDE SEQUENCE [LARGE SCALE GENOMIC DNA]</scope>
    <source>
        <strain evidence="6 7">Mirounga ES2806-NAS</strain>
    </source>
</reference>
<dbReference type="InterPro" id="IPR003593">
    <property type="entry name" value="AAA+_ATPase"/>
</dbReference>
<keyword evidence="1" id="KW-0813">Transport</keyword>
<evidence type="ECO:0000256" key="4">
    <source>
        <dbReference type="SAM" id="Coils"/>
    </source>
</evidence>
<organism evidence="6 7">
    <name type="scientific">Mycoplasma miroungirhinis</name>
    <dbReference type="NCBI Taxonomy" id="754516"/>
    <lineage>
        <taxon>Bacteria</taxon>
        <taxon>Bacillati</taxon>
        <taxon>Mycoplasmatota</taxon>
        <taxon>Mollicutes</taxon>
        <taxon>Mycoplasmataceae</taxon>
        <taxon>Mycoplasma</taxon>
    </lineage>
</organism>
<name>A0A6M4JE56_9MOLU</name>
<dbReference type="PANTHER" id="PTHR43875">
    <property type="entry name" value="MALTODEXTRIN IMPORT ATP-BINDING PROTEIN MSMX"/>
    <property type="match status" value="1"/>
</dbReference>
<evidence type="ECO:0000313" key="7">
    <source>
        <dbReference type="Proteomes" id="UP000502118"/>
    </source>
</evidence>
<dbReference type="KEGG" id="mmio:HLA92_02615"/>
<accession>A0A6M4JE56</accession>
<protein>
    <submittedName>
        <fullName evidence="6">ATP-binding cassette domain-containing protein</fullName>
    </submittedName>
</protein>
<dbReference type="GO" id="GO:0016887">
    <property type="term" value="F:ATP hydrolysis activity"/>
    <property type="evidence" value="ECO:0007669"/>
    <property type="project" value="InterPro"/>
</dbReference>
<keyword evidence="3 6" id="KW-0067">ATP-binding</keyword>
<dbReference type="InterPro" id="IPR047641">
    <property type="entry name" value="ABC_transpr_MalK/UgpC-like"/>
</dbReference>
<keyword evidence="2" id="KW-0547">Nucleotide-binding</keyword>
<evidence type="ECO:0000259" key="5">
    <source>
        <dbReference type="PROSITE" id="PS50893"/>
    </source>
</evidence>
<keyword evidence="7" id="KW-1185">Reference proteome</keyword>
<dbReference type="InterPro" id="IPR003439">
    <property type="entry name" value="ABC_transporter-like_ATP-bd"/>
</dbReference>
<sequence>MSDLIKKHQEQVFKYAQERFENKKSIPAIEIKDLVIDFGDAIAVDNVSFSIQKGELVTLLGPSGSGKSTTLNAISGLLKPTSGKIFFSGIDVTKYSPQQRELGLVFQNYALYPHMTVYDNIAFPLANDEHWKAETIENSRRAQYKIYELILRHYNVSEIECQQLQKQFFMSIDNPKEAHKYLLELRSQKNDLTEASSNDISRLEARKLAQGNKLTKELIKNINTFKSNLKVSKSFIDFSYDQRYLSIADNIKSLLDEFNLYINEFKQTEKQLRDKEWKDFKELSLKDKYSLELDNKTTYALAKDNAHMFYKIGMRYLKYEQALVYKKHMADLFEIEHSRLEELKIKFQNLQTNIQNLFITNFKNFINVNTNEIITSEIFKTYQKALQIIYKLEYKMFLVKNKCDLAVAKKMYRADSLLARKHEINIKIQETKKRNKLLEKDVKVKYKEAILKAFEPIFAKENIQASSFNAKITKLQKLLPVELQVKINELSKEIVTISEAINRDVLEVAQRVDITKNLIKRPTQLSGGQQQRVAIARAIVKKPKILLLDEPLSNLDAKLRISTRKWIRDLQRQSGITTVFVTHDQEEAMSISDKIICMSTALVQQSGTPMELYEKPTNEFVAKFLGMPEITIIESKIKDNWIYINDKAIKEIKNYPHQTIKVGFRGESLVEDENGFIQGTLKTVEYLGKEIQSQIFLEDLNVLANVYLTKKDRYEIGEKISLSLKNVEKLHLFDIETTQRVEL</sequence>
<feature type="domain" description="ABC transporter" evidence="5">
    <location>
        <begin position="29"/>
        <end position="625"/>
    </location>
</feature>
<dbReference type="SMART" id="SM00382">
    <property type="entry name" value="AAA"/>
    <property type="match status" value="1"/>
</dbReference>
<dbReference type="InterPro" id="IPR027417">
    <property type="entry name" value="P-loop_NTPase"/>
</dbReference>
<feature type="coiled-coil region" evidence="4">
    <location>
        <begin position="421"/>
        <end position="448"/>
    </location>
</feature>
<proteinExistence type="predicted"/>
<keyword evidence="4" id="KW-0175">Coiled coil</keyword>
<dbReference type="GO" id="GO:0005524">
    <property type="term" value="F:ATP binding"/>
    <property type="evidence" value="ECO:0007669"/>
    <property type="project" value="UniProtKB-KW"/>
</dbReference>